<evidence type="ECO:0000313" key="7">
    <source>
        <dbReference type="EMBL" id="HAC27991.1"/>
    </source>
</evidence>
<dbReference type="Proteomes" id="UP000261325">
    <property type="component" value="Unassembled WGS sequence"/>
</dbReference>
<organism evidence="7 8">
    <name type="scientific">Marinobacter nauticus</name>
    <name type="common">Marinobacter hydrocarbonoclasticus</name>
    <name type="synonym">Marinobacter aquaeolei</name>
    <dbReference type="NCBI Taxonomy" id="2743"/>
    <lineage>
        <taxon>Bacteria</taxon>
        <taxon>Pseudomonadati</taxon>
        <taxon>Pseudomonadota</taxon>
        <taxon>Gammaproteobacteria</taxon>
        <taxon>Pseudomonadales</taxon>
        <taxon>Marinobacteraceae</taxon>
        <taxon>Marinobacter</taxon>
    </lineage>
</organism>
<evidence type="ECO:0000256" key="1">
    <source>
        <dbReference type="ARBA" id="ARBA00004141"/>
    </source>
</evidence>
<evidence type="ECO:0000256" key="4">
    <source>
        <dbReference type="ARBA" id="ARBA00023136"/>
    </source>
</evidence>
<evidence type="ECO:0000259" key="6">
    <source>
        <dbReference type="Pfam" id="PF04932"/>
    </source>
</evidence>
<evidence type="ECO:0000256" key="2">
    <source>
        <dbReference type="ARBA" id="ARBA00022692"/>
    </source>
</evidence>
<evidence type="ECO:0000313" key="8">
    <source>
        <dbReference type="Proteomes" id="UP000261325"/>
    </source>
</evidence>
<dbReference type="Pfam" id="PF04932">
    <property type="entry name" value="Wzy_C"/>
    <property type="match status" value="1"/>
</dbReference>
<sequence length="311" mass="34649">MVGPYANHRLWRVLVAVGSGLWWWIVFLSASRGSVLGVAVGVVVASVIIGRQCWPWLKQFLVYLVLGGFFWLVLSLLVPILVFGELELRTISQGSSGRAPLFIEAWQMSLQRFPFGMGPQSWLTHELLAPSYAESNKFGHPHNMYLMWAAEYGWLLVLILFWVAFQVASSLHARCKVIKLSESSTEGIVLAALLASVVGALIHAGVSAVFIAPGSMLVGLLILPVFFGFIVPNSLKGKSLKDDTSHPLRKAFPGAVIATLVFALWGGWVVEVRKYYLDMREDEPYYQEVLREGALPRFWLHGYFPRNDIGS</sequence>
<reference evidence="7 8" key="1">
    <citation type="journal article" date="2018" name="Nat. Biotechnol.">
        <title>A standardized bacterial taxonomy based on genome phylogeny substantially revises the tree of life.</title>
        <authorList>
            <person name="Parks D.H."/>
            <person name="Chuvochina M."/>
            <person name="Waite D.W."/>
            <person name="Rinke C."/>
            <person name="Skarshewski A."/>
            <person name="Chaumeil P.A."/>
            <person name="Hugenholtz P."/>
        </authorList>
    </citation>
    <scope>NUCLEOTIDE SEQUENCE [LARGE SCALE GENOMIC DNA]</scope>
    <source>
        <strain evidence="7">UBA9049</strain>
    </source>
</reference>
<accession>A0A3B8WDP9</accession>
<dbReference type="GO" id="GO:0016020">
    <property type="term" value="C:membrane"/>
    <property type="evidence" value="ECO:0007669"/>
    <property type="project" value="UniProtKB-SubCell"/>
</dbReference>
<dbReference type="PANTHER" id="PTHR37422">
    <property type="entry name" value="TEICHURONIC ACID BIOSYNTHESIS PROTEIN TUAE"/>
    <property type="match status" value="1"/>
</dbReference>
<dbReference type="AlphaFoldDB" id="A0A3B8WDP9"/>
<name>A0A3B8WDP9_MARNT</name>
<gene>
    <name evidence="7" type="ORF">DCF82_09285</name>
</gene>
<protein>
    <recommendedName>
        <fullName evidence="6">O-antigen ligase-related domain-containing protein</fullName>
    </recommendedName>
</protein>
<feature type="transmembrane region" description="Helical" evidence="5">
    <location>
        <begin position="210"/>
        <end position="231"/>
    </location>
</feature>
<dbReference type="EMBL" id="DLYI01000117">
    <property type="protein sequence ID" value="HAC27991.1"/>
    <property type="molecule type" value="Genomic_DNA"/>
</dbReference>
<proteinExistence type="predicted"/>
<feature type="domain" description="O-antigen ligase-related" evidence="6">
    <location>
        <begin position="23"/>
        <end position="161"/>
    </location>
</feature>
<feature type="transmembrane region" description="Helical" evidence="5">
    <location>
        <begin position="145"/>
        <end position="165"/>
    </location>
</feature>
<feature type="transmembrane region" description="Helical" evidence="5">
    <location>
        <begin position="186"/>
        <end position="204"/>
    </location>
</feature>
<evidence type="ECO:0000256" key="3">
    <source>
        <dbReference type="ARBA" id="ARBA00022989"/>
    </source>
</evidence>
<feature type="transmembrane region" description="Helical" evidence="5">
    <location>
        <begin position="60"/>
        <end position="82"/>
    </location>
</feature>
<dbReference type="PANTHER" id="PTHR37422:SF13">
    <property type="entry name" value="LIPOPOLYSACCHARIDE BIOSYNTHESIS PROTEIN PA4999-RELATED"/>
    <property type="match status" value="1"/>
</dbReference>
<comment type="subcellular location">
    <subcellularLocation>
        <location evidence="1">Membrane</location>
        <topology evidence="1">Multi-pass membrane protein</topology>
    </subcellularLocation>
</comment>
<feature type="transmembrane region" description="Helical" evidence="5">
    <location>
        <begin position="251"/>
        <end position="270"/>
    </location>
</feature>
<feature type="transmembrane region" description="Helical" evidence="5">
    <location>
        <begin position="21"/>
        <end position="48"/>
    </location>
</feature>
<dbReference type="InterPro" id="IPR007016">
    <property type="entry name" value="O-antigen_ligase-rel_domated"/>
</dbReference>
<comment type="caution">
    <text evidence="7">The sequence shown here is derived from an EMBL/GenBank/DDBJ whole genome shotgun (WGS) entry which is preliminary data.</text>
</comment>
<keyword evidence="4 5" id="KW-0472">Membrane</keyword>
<dbReference type="InterPro" id="IPR051533">
    <property type="entry name" value="WaaL-like"/>
</dbReference>
<evidence type="ECO:0000256" key="5">
    <source>
        <dbReference type="SAM" id="Phobius"/>
    </source>
</evidence>
<keyword evidence="3 5" id="KW-1133">Transmembrane helix</keyword>
<keyword evidence="2 5" id="KW-0812">Transmembrane</keyword>